<protein>
    <submittedName>
        <fullName evidence="3">Autotransporter</fullName>
    </submittedName>
</protein>
<dbReference type="GO" id="GO:0019867">
    <property type="term" value="C:outer membrane"/>
    <property type="evidence" value="ECO:0007669"/>
    <property type="project" value="InterPro"/>
</dbReference>
<evidence type="ECO:0000256" key="1">
    <source>
        <dbReference type="SAM" id="SignalP"/>
    </source>
</evidence>
<dbReference type="PROSITE" id="PS51208">
    <property type="entry name" value="AUTOTRANSPORTER"/>
    <property type="match status" value="1"/>
</dbReference>
<dbReference type="InterPro" id="IPR036709">
    <property type="entry name" value="Autotransporte_beta_dom_sf"/>
</dbReference>
<keyword evidence="1" id="KW-0732">Signal</keyword>
<name>A0A0H3LJC9_BORBR</name>
<accession>A0A0H3LJC9</accession>
<dbReference type="InterPro" id="IPR005546">
    <property type="entry name" value="Autotransporte_beta"/>
</dbReference>
<organism evidence="3 4">
    <name type="scientific">Bordetella bronchiseptica (strain ATCC BAA-588 / NCTC 13252 / RB50)</name>
    <name type="common">Alcaligenes bronchisepticus</name>
    <dbReference type="NCBI Taxonomy" id="257310"/>
    <lineage>
        <taxon>Bacteria</taxon>
        <taxon>Pseudomonadati</taxon>
        <taxon>Pseudomonadota</taxon>
        <taxon>Betaproteobacteria</taxon>
        <taxon>Burkholderiales</taxon>
        <taxon>Alcaligenaceae</taxon>
        <taxon>Bordetella</taxon>
    </lineage>
</organism>
<dbReference type="KEGG" id="bbr:BB0821"/>
<dbReference type="SUPFAM" id="SSF103515">
    <property type="entry name" value="Autotransporter"/>
    <property type="match status" value="1"/>
</dbReference>
<feature type="signal peptide" evidence="1">
    <location>
        <begin position="1"/>
        <end position="18"/>
    </location>
</feature>
<dbReference type="InterPro" id="IPR006315">
    <property type="entry name" value="OM_autotransptr_brl_dom"/>
</dbReference>
<dbReference type="Proteomes" id="UP000001027">
    <property type="component" value="Chromosome"/>
</dbReference>
<dbReference type="InterPro" id="IPR011050">
    <property type="entry name" value="Pectin_lyase_fold/virulence"/>
</dbReference>
<evidence type="ECO:0000313" key="4">
    <source>
        <dbReference type="Proteomes" id="UP000001027"/>
    </source>
</evidence>
<dbReference type="SUPFAM" id="SSF51126">
    <property type="entry name" value="Pectin lyase-like"/>
    <property type="match status" value="1"/>
</dbReference>
<gene>
    <name evidence="3" type="ordered locus">BB0821</name>
</gene>
<evidence type="ECO:0000259" key="2">
    <source>
        <dbReference type="PROSITE" id="PS51208"/>
    </source>
</evidence>
<dbReference type="HOGENOM" id="CLU_302210_0_0_4"/>
<dbReference type="RefSeq" id="WP_003808333.1">
    <property type="nucleotide sequence ID" value="NC_002927.3"/>
</dbReference>
<dbReference type="GeneID" id="56480509"/>
<proteinExistence type="predicted"/>
<dbReference type="eggNOG" id="COG3468">
    <property type="taxonomic scope" value="Bacteria"/>
</dbReference>
<dbReference type="SMART" id="SM00869">
    <property type="entry name" value="Autotransporter"/>
    <property type="match status" value="1"/>
</dbReference>
<dbReference type="Pfam" id="PF18883">
    <property type="entry name" value="AC_1"/>
    <property type="match status" value="1"/>
</dbReference>
<dbReference type="AlphaFoldDB" id="A0A0H3LJC9"/>
<dbReference type="NCBIfam" id="TIGR01414">
    <property type="entry name" value="autotrans_barl"/>
    <property type="match status" value="1"/>
</dbReference>
<dbReference type="Pfam" id="PF03797">
    <property type="entry name" value="Autotransporter"/>
    <property type="match status" value="1"/>
</dbReference>
<dbReference type="InterPro" id="IPR012332">
    <property type="entry name" value="Autotransporter_pectin_lyase_C"/>
</dbReference>
<feature type="domain" description="Autotransporter" evidence="2">
    <location>
        <begin position="710"/>
        <end position="987"/>
    </location>
</feature>
<dbReference type="Gene3D" id="2.160.20.20">
    <property type="match status" value="1"/>
</dbReference>
<dbReference type="EMBL" id="BX640439">
    <property type="protein sequence ID" value="CAE31320.1"/>
    <property type="molecule type" value="Genomic_DNA"/>
</dbReference>
<dbReference type="InterPro" id="IPR043990">
    <property type="entry name" value="AC_1"/>
</dbReference>
<evidence type="ECO:0000313" key="3">
    <source>
        <dbReference type="EMBL" id="CAE31320.1"/>
    </source>
</evidence>
<dbReference type="CDD" id="cd01344">
    <property type="entry name" value="PL2_Passenger_AT"/>
    <property type="match status" value="1"/>
</dbReference>
<sequence length="987" mass="103032">MLRHLGWLAACCAASAYAADYPGLTLNPGDDFTLQGNDTVNGATAVRMSSATLNFGAGPITVNATGTGIFATNGAGALINFLPSSVVTLNVTSPTAGVGILTSSSSNTAIDLQADSSLTINAYQGINLAHTPRAAPNRLSIGDGATLRVNASGTGMAPKGLLINNNNSVVVASGGTLGLGTSGGRYARALELSISLTYPDAAADKFTAAPGSNLNLSTTGQDSDAFYMLGVGEALMQGNTDIHTTGANSTGFYLYRYGAPTSHLLVAPHAGGHATILTEGQGSHGLWAINGSQAEFANASLQTRGDEAAGLYALTTIGETATQVRAADTAIATAGAQSYGVLAQGYGTDVALTRGTVATSGAQAHAVVVAGESRFSADGTAIQAQGDGAMALLMSSDRDAQTATVSGGSLRSLRGSAIGIEGGTARVELDGTAVDGATNWLHVADSGALAVLRDVTVPGRDPSQTDAPAFPAILHGTRAAGIAATATVVARNADLTGAAITEPGNTSHVTLIDTTWHMTGSSTITNLVNDPSLIDFAAPQGGAYKTLTVGNYSGDGTIALNTYLGADDSPSDKLVIDGGTASGSSKLRIKNTGGPGAATQAQGILVVDTRNGGTTTATAFSLSEPVVVGAYDYQLYRGAQTPEQEQNWYLRSAILPPVDPTNPDQPGEPIPTYRPETPGAVMAPEVARQVGARMLDTFHDRMGDQYALLNSAQRKAGWGRVIGQRLTQRWDGDVEPRFKGNIWIAQAGADMLERDRDDGLSDRLGLFGAYGQADGRVDGFVQGEHGKQAGKLRVEAYGLGLYWTRLKHTNWYWDNVLMGNYYTGRSRSDRGVAASLEGWGFTASSEAGYSFFPRHDIMLQPQAQLVYQYTSLDDTHDAYSTIRYHGGGALTGRIGLLLQGNADQPERIRPYARINLWHRFSHGESVSFGPSDSIRTEYGSTSMDLRIGLAAPLNRQTELYASAGYGFDLDGNQRQAYYGNIGVRYSW</sequence>
<dbReference type="Gene3D" id="2.40.128.130">
    <property type="entry name" value="Autotransporter beta-domain"/>
    <property type="match status" value="1"/>
</dbReference>
<feature type="chain" id="PRO_5002614836" evidence="1">
    <location>
        <begin position="19"/>
        <end position="987"/>
    </location>
</feature>
<reference evidence="4" key="1">
    <citation type="journal article" date="2003" name="Nat. Genet.">
        <title>Comparative analysis of the genome sequences of Bordetella pertussis, Bordetella parapertussis and Bordetella bronchiseptica.</title>
        <authorList>
            <person name="Parkhill J."/>
            <person name="Sebaihia M."/>
            <person name="Preston A."/>
            <person name="Murphy L.D."/>
            <person name="Thomson N.R."/>
            <person name="Harris D.E."/>
            <person name="Holden M.T.G."/>
            <person name="Churcher C.M."/>
            <person name="Bentley S.D."/>
            <person name="Mungall K.L."/>
            <person name="Cerdeno-Tarraga A.-M."/>
            <person name="Temple L."/>
            <person name="James K.D."/>
            <person name="Harris B."/>
            <person name="Quail M.A."/>
            <person name="Achtman M."/>
            <person name="Atkin R."/>
            <person name="Baker S."/>
            <person name="Basham D."/>
            <person name="Bason N."/>
            <person name="Cherevach I."/>
            <person name="Chillingworth T."/>
            <person name="Collins M."/>
            <person name="Cronin A."/>
            <person name="Davis P."/>
            <person name="Doggett J."/>
            <person name="Feltwell T."/>
            <person name="Goble A."/>
            <person name="Hamlin N."/>
            <person name="Hauser H."/>
            <person name="Holroyd S."/>
            <person name="Jagels K."/>
            <person name="Leather S."/>
            <person name="Moule S."/>
            <person name="Norberczak H."/>
            <person name="O'Neil S."/>
            <person name="Ormond D."/>
            <person name="Price C."/>
            <person name="Rabbinowitsch E."/>
            <person name="Rutter S."/>
            <person name="Sanders M."/>
            <person name="Saunders D."/>
            <person name="Seeger K."/>
            <person name="Sharp S."/>
            <person name="Simmonds M."/>
            <person name="Skelton J."/>
            <person name="Squares R."/>
            <person name="Squares S."/>
            <person name="Stevens K."/>
            <person name="Unwin L."/>
            <person name="Whitehead S."/>
            <person name="Barrell B.G."/>
            <person name="Maskell D.J."/>
        </authorList>
    </citation>
    <scope>NUCLEOTIDE SEQUENCE [LARGE SCALE GENOMIC DNA]</scope>
    <source>
        <strain evidence="4">ATCC BAA-588 / NCTC 13252 / RB50</strain>
    </source>
</reference>